<dbReference type="InterPro" id="IPR053180">
    <property type="entry name" value="Ca-binding_acidic-repeat"/>
</dbReference>
<dbReference type="SUPFAM" id="SSF103647">
    <property type="entry name" value="TSP type-3 repeat"/>
    <property type="match status" value="1"/>
</dbReference>
<dbReference type="Proteomes" id="UP001626603">
    <property type="component" value="Chromosome"/>
</dbReference>
<dbReference type="Pfam" id="PF18884">
    <property type="entry name" value="TSP3_bac"/>
    <property type="match status" value="4"/>
</dbReference>
<dbReference type="InterPro" id="IPR028974">
    <property type="entry name" value="TSP_type-3_rpt"/>
</dbReference>
<dbReference type="EMBL" id="CP137641">
    <property type="protein sequence ID" value="WOX55906.1"/>
    <property type="molecule type" value="Genomic_DNA"/>
</dbReference>
<dbReference type="Gene3D" id="4.10.1080.10">
    <property type="entry name" value="TSP type-3 repeat"/>
    <property type="match status" value="1"/>
</dbReference>
<feature type="compositionally biased region" description="Basic and acidic residues" evidence="5">
    <location>
        <begin position="124"/>
        <end position="138"/>
    </location>
</feature>
<evidence type="ECO:0000256" key="5">
    <source>
        <dbReference type="SAM" id="MobiDB-lite"/>
    </source>
</evidence>
<gene>
    <name evidence="6" type="ORF">R6Y95_00880</name>
</gene>
<proteinExistence type="predicted"/>
<dbReference type="AlphaFoldDB" id="A0ABD8A8R0"/>
<keyword evidence="7" id="KW-1185">Reference proteome</keyword>
<evidence type="ECO:0000256" key="3">
    <source>
        <dbReference type="ARBA" id="ARBA00022729"/>
    </source>
</evidence>
<evidence type="ECO:0000313" key="7">
    <source>
        <dbReference type="Proteomes" id="UP001626603"/>
    </source>
</evidence>
<dbReference type="PANTHER" id="PTHR37467:SF1">
    <property type="entry name" value="EXPORTED CALCIUM-BINDING GLYCOPROTEIN"/>
    <property type="match status" value="1"/>
</dbReference>
<keyword evidence="3" id="KW-0732">Signal</keyword>
<name>A0ABD8A8R0_9EURY</name>
<dbReference type="CDD" id="cd20742">
    <property type="entry name" value="FIX_vWA-like"/>
    <property type="match status" value="1"/>
</dbReference>
<feature type="region of interest" description="Disordered" evidence="5">
    <location>
        <begin position="124"/>
        <end position="168"/>
    </location>
</feature>
<evidence type="ECO:0000256" key="4">
    <source>
        <dbReference type="ARBA" id="ARBA00022837"/>
    </source>
</evidence>
<evidence type="ECO:0000313" key="6">
    <source>
        <dbReference type="EMBL" id="WOX55906.1"/>
    </source>
</evidence>
<evidence type="ECO:0000256" key="2">
    <source>
        <dbReference type="ARBA" id="ARBA00022525"/>
    </source>
</evidence>
<reference evidence="6 7" key="1">
    <citation type="submission" date="2023-10" db="EMBL/GenBank/DDBJ databases">
        <title>The complete genome sequence of Methanoculleus palmolei DSM 4273.</title>
        <authorList>
            <person name="Lai S.-J."/>
            <person name="You Y.-T."/>
            <person name="Chen S.-C."/>
        </authorList>
    </citation>
    <scope>NUCLEOTIDE SEQUENCE [LARGE SCALE GENOMIC DNA]</scope>
    <source>
        <strain evidence="6 7">DSM 4273</strain>
    </source>
</reference>
<dbReference type="InterPro" id="IPR059100">
    <property type="entry name" value="TSP3_bac"/>
</dbReference>
<organism evidence="6 7">
    <name type="scientific">Methanoculleus palmolei</name>
    <dbReference type="NCBI Taxonomy" id="72612"/>
    <lineage>
        <taxon>Archaea</taxon>
        <taxon>Methanobacteriati</taxon>
        <taxon>Methanobacteriota</taxon>
        <taxon>Stenosarchaea group</taxon>
        <taxon>Methanomicrobia</taxon>
        <taxon>Methanomicrobiales</taxon>
        <taxon>Methanomicrobiaceae</taxon>
        <taxon>Methanoculleus</taxon>
    </lineage>
</organism>
<dbReference type="PANTHER" id="PTHR37467">
    <property type="entry name" value="EXPORTED CALCIUM-BINDING GLYCOPROTEIN-RELATED"/>
    <property type="match status" value="1"/>
</dbReference>
<keyword evidence="2" id="KW-0964">Secreted</keyword>
<accession>A0ABD8A8R0</accession>
<keyword evidence="4" id="KW-0106">Calcium</keyword>
<evidence type="ECO:0000256" key="1">
    <source>
        <dbReference type="ARBA" id="ARBA00004613"/>
    </source>
</evidence>
<protein>
    <submittedName>
        <fullName evidence="6">Uncharacterized protein</fullName>
    </submittedName>
</protein>
<comment type="subcellular location">
    <subcellularLocation>
        <location evidence="1">Secreted</location>
    </subcellularLocation>
</comment>
<feature type="compositionally biased region" description="Acidic residues" evidence="5">
    <location>
        <begin position="155"/>
        <end position="168"/>
    </location>
</feature>
<sequence length="473" mass="52433">MVSAPVLQFTHAGGQIGMWNHDSGIISDNDGDVTYILRFYLDIDTDGDGIPDWLEIAGMWDGFGNRYFTDPYNADFDGDGLTDGEELGQMIMVDGKIYFILVSDPNSVDGDGDGIDDIVEIRETGTDPLSRDSDHDGLTDSYELANGTDPFNSDTDGDGWIDSQDGEPLDASTHAFDTAHIAKEFVLGFTLGSYGAENHDNPYYELGSLLSGIAIFGDIRDAGIAISQGDKQMALVCIVGICPVGGDAGKVIGKITHIALHEPQKLRHCGVYVAKIVRDQADETRRIAVLDEVYSNSATLLRTSHGAQTDELIEIIDRQVDLNDVRRLVDDEGASYTGVRNAVTANADFYQVKGLYEVKQYHSWSKGPWASPEENLKKHFKDHGRQFGFSGDPENEAEMQEYFNLAADFVKKRDGNVEVYYQTDRCNLAIYDRANNWFGVANEMGEIQTFFKPDVPTAYIDRRINNHELIKLN</sequence>